<dbReference type="EMBL" id="JNBW01000630">
    <property type="protein sequence ID" value="OJH14319.1"/>
    <property type="molecule type" value="Genomic_DNA"/>
</dbReference>
<feature type="compositionally biased region" description="Pro residues" evidence="1">
    <location>
        <begin position="162"/>
        <end position="182"/>
    </location>
</feature>
<dbReference type="AlphaFoldDB" id="A0A1L8Z9A3"/>
<accession>A0A1L8Z9A3</accession>
<dbReference type="InterPro" id="IPR008478">
    <property type="entry name" value="DUF759_BOR_spp"/>
</dbReference>
<evidence type="ECO:0000256" key="1">
    <source>
        <dbReference type="SAM" id="MobiDB-lite"/>
    </source>
</evidence>
<name>A0A1L8Z9A3_BORBI</name>
<gene>
    <name evidence="2" type="ORF">ER70_09480</name>
</gene>
<keyword evidence="2" id="KW-0614">Plasmid</keyword>
<comment type="caution">
    <text evidence="2">The sequence shown here is derived from an EMBL/GenBank/DDBJ whole genome shotgun (WGS) entry which is preliminary data.</text>
</comment>
<feature type="non-terminal residue" evidence="2">
    <location>
        <position position="1"/>
    </location>
</feature>
<dbReference type="Pfam" id="PF05537">
    <property type="entry name" value="DUF759"/>
    <property type="match status" value="1"/>
</dbReference>
<geneLocation type="plasmid" evidence="2">
    <name>unnamed</name>
</geneLocation>
<evidence type="ECO:0000313" key="2">
    <source>
        <dbReference type="EMBL" id="OJH14319.1"/>
    </source>
</evidence>
<sequence length="182" mass="19762">VGDNESAVEVVSKILKGELTEAFNILKPIDKFGEKYLEAMKNKLEFLTQEGGKKKLRPEIIADLIKDISSLKIMGHSSDIAEAKSDLAEIEQTLQDLTNNVLRPAISLITTGIKKVKDFIGNFSISNIVITIGDSISSAISGLFTKIRGMLPKWLGGTGNDTPPPEPPPKPKPCPNPDELPK</sequence>
<proteinExistence type="predicted"/>
<feature type="region of interest" description="Disordered" evidence="1">
    <location>
        <begin position="154"/>
        <end position="182"/>
    </location>
</feature>
<reference evidence="2" key="2">
    <citation type="submission" date="2015-07" db="EMBL/GenBank/DDBJ databases">
        <authorList>
            <person name="Noorani M."/>
        </authorList>
    </citation>
    <scope>NUCLEOTIDE SEQUENCE</scope>
    <source>
        <strain evidence="2">CO275</strain>
        <plasmid evidence="2">unnamed</plasmid>
    </source>
</reference>
<organism evidence="2">
    <name type="scientific">Borrelia bissettiae</name>
    <name type="common">Borreliella bissettiae</name>
    <dbReference type="NCBI Taxonomy" id="64897"/>
    <lineage>
        <taxon>Bacteria</taxon>
        <taxon>Pseudomonadati</taxon>
        <taxon>Spirochaetota</taxon>
        <taxon>Spirochaetia</taxon>
        <taxon>Spirochaetales</taxon>
        <taxon>Borreliaceae</taxon>
        <taxon>Borreliella</taxon>
    </lineage>
</organism>
<protein>
    <submittedName>
        <fullName evidence="2">Uncharacterized protein</fullName>
    </submittedName>
</protein>
<reference evidence="2" key="1">
    <citation type="journal article" date="2015" name="Microbiology">
        <title>Similarities in murine infection and immune response to Borrelia bissettii and Borrelia burgdorferi sensu stricto.</title>
        <authorList>
            <person name="Leydet B.F.Jr."/>
            <person name="Liang F.T."/>
        </authorList>
    </citation>
    <scope>NUCLEOTIDE SEQUENCE [LARGE SCALE GENOMIC DNA]</scope>
    <source>
        <strain evidence="2">CO275</strain>
        <plasmid evidence="2">unnamed</plasmid>
    </source>
</reference>